<accession>A0A0M3I3K5</accession>
<name>A0A0M3I3K5_ASCLU</name>
<evidence type="ECO:0000313" key="3">
    <source>
        <dbReference type="WBParaSite" id="ALUE_0001123901-mRNA-1"/>
    </source>
</evidence>
<feature type="domain" description="Methyltransferase FkbM" evidence="1">
    <location>
        <begin position="117"/>
        <end position="243"/>
    </location>
</feature>
<evidence type="ECO:0000259" key="1">
    <source>
        <dbReference type="Pfam" id="PF05050"/>
    </source>
</evidence>
<organism evidence="2 3">
    <name type="scientific">Ascaris lumbricoides</name>
    <name type="common">Giant roundworm</name>
    <dbReference type="NCBI Taxonomy" id="6252"/>
    <lineage>
        <taxon>Eukaryota</taxon>
        <taxon>Metazoa</taxon>
        <taxon>Ecdysozoa</taxon>
        <taxon>Nematoda</taxon>
        <taxon>Chromadorea</taxon>
        <taxon>Rhabditida</taxon>
        <taxon>Spirurina</taxon>
        <taxon>Ascaridomorpha</taxon>
        <taxon>Ascaridoidea</taxon>
        <taxon>Ascarididae</taxon>
        <taxon>Ascaris</taxon>
    </lineage>
</organism>
<reference evidence="3" key="1">
    <citation type="submission" date="2017-02" db="UniProtKB">
        <authorList>
            <consortium name="WormBaseParasite"/>
        </authorList>
    </citation>
    <scope>IDENTIFICATION</scope>
</reference>
<dbReference type="PANTHER" id="PTHR22989">
    <property type="entry name" value="UNCHARACTERIZED DUF13 C.ELEGANS"/>
    <property type="match status" value="1"/>
</dbReference>
<sequence length="300" mass="33964">MKYESNIWNVGLYNMAGYLQKSDDAKSDFEISKKLMADEIEGFSLCPRWFEIAATLKKCFLSKLSTKMDLWNSIANVSTACGADFVKNLLRSKYLINSDDVKAIVPPTDIDFNGISLTIGIGNDTSVERRLKKTYPNIRFFGADPIYEAGKVFRNIGEYKQLGVSEKGGTFNASVLEGNKYVWRTIETVTVESLLRAFGIAHVDFLFLDIEGAEYSVLPVLSTQTSELNETFCQINVEIHGPLVDYGMTSGAFARLLNSVMSRESPYVPLWIPQPTMHHRLFLVNWKNLRCVKNFFAHWC</sequence>
<keyword evidence="2" id="KW-1185">Reference proteome</keyword>
<dbReference type="AlphaFoldDB" id="A0A0M3I3K5"/>
<evidence type="ECO:0000313" key="2">
    <source>
        <dbReference type="Proteomes" id="UP000036681"/>
    </source>
</evidence>
<dbReference type="Pfam" id="PF05050">
    <property type="entry name" value="Methyltransf_21"/>
    <property type="match status" value="1"/>
</dbReference>
<dbReference type="WBParaSite" id="ALUE_0001123901-mRNA-1">
    <property type="protein sequence ID" value="ALUE_0001123901-mRNA-1"/>
    <property type="gene ID" value="ALUE_0001123901"/>
</dbReference>
<dbReference type="InterPro" id="IPR006342">
    <property type="entry name" value="FkbM_mtfrase"/>
</dbReference>
<dbReference type="Proteomes" id="UP000036681">
    <property type="component" value="Unplaced"/>
</dbReference>
<dbReference type="PANTHER" id="PTHR22989:SF3">
    <property type="entry name" value="METHYLTRANSFERASE FKBM DOMAIN-CONTAINING PROTEIN"/>
    <property type="match status" value="1"/>
</dbReference>
<protein>
    <submittedName>
        <fullName evidence="3">Methyltransf_21 domain-containing protein</fullName>
    </submittedName>
</protein>
<proteinExistence type="predicted"/>